<feature type="compositionally biased region" description="Basic and acidic residues" evidence="2">
    <location>
        <begin position="364"/>
        <end position="377"/>
    </location>
</feature>
<feature type="region of interest" description="Disordered" evidence="2">
    <location>
        <begin position="361"/>
        <end position="413"/>
    </location>
</feature>
<feature type="compositionally biased region" description="Polar residues" evidence="2">
    <location>
        <begin position="273"/>
        <end position="284"/>
    </location>
</feature>
<gene>
    <name evidence="4" type="ORF">CTHT_0041160</name>
</gene>
<feature type="coiled-coil region" evidence="1">
    <location>
        <begin position="104"/>
        <end position="134"/>
    </location>
</feature>
<proteinExistence type="predicted"/>
<dbReference type="STRING" id="759272.G0SA65"/>
<dbReference type="OrthoDB" id="4524805at2759"/>
<organism evidence="5">
    <name type="scientific">Chaetomium thermophilum (strain DSM 1495 / CBS 144.50 / IMI 039719)</name>
    <name type="common">Thermochaetoides thermophila</name>
    <dbReference type="NCBI Taxonomy" id="759272"/>
    <lineage>
        <taxon>Eukaryota</taxon>
        <taxon>Fungi</taxon>
        <taxon>Dikarya</taxon>
        <taxon>Ascomycota</taxon>
        <taxon>Pezizomycotina</taxon>
        <taxon>Sordariomycetes</taxon>
        <taxon>Sordariomycetidae</taxon>
        <taxon>Sordariales</taxon>
        <taxon>Chaetomiaceae</taxon>
        <taxon>Thermochaetoides</taxon>
    </lineage>
</organism>
<dbReference type="GeneID" id="18258154"/>
<dbReference type="HOGENOM" id="CLU_482351_0_0_1"/>
<feature type="transmembrane region" description="Helical" evidence="3">
    <location>
        <begin position="49"/>
        <end position="70"/>
    </location>
</feature>
<evidence type="ECO:0000313" key="4">
    <source>
        <dbReference type="EMBL" id="EGS19637.1"/>
    </source>
</evidence>
<evidence type="ECO:0000256" key="1">
    <source>
        <dbReference type="SAM" id="Coils"/>
    </source>
</evidence>
<keyword evidence="1" id="KW-0175">Coiled coil</keyword>
<feature type="compositionally biased region" description="Low complexity" evidence="2">
    <location>
        <begin position="325"/>
        <end position="336"/>
    </location>
</feature>
<feature type="region of interest" description="Disordered" evidence="2">
    <location>
        <begin position="1"/>
        <end position="35"/>
    </location>
</feature>
<evidence type="ECO:0000256" key="3">
    <source>
        <dbReference type="SAM" id="Phobius"/>
    </source>
</evidence>
<accession>G0SA65</accession>
<evidence type="ECO:0000256" key="2">
    <source>
        <dbReference type="SAM" id="MobiDB-lite"/>
    </source>
</evidence>
<dbReference type="Proteomes" id="UP000008066">
    <property type="component" value="Unassembled WGS sequence"/>
</dbReference>
<dbReference type="RefSeq" id="XP_006694522.1">
    <property type="nucleotide sequence ID" value="XM_006694459.1"/>
</dbReference>
<reference evidence="4 5" key="1">
    <citation type="journal article" date="2011" name="Cell">
        <title>Insight into structure and assembly of the nuclear pore complex by utilizing the genome of a eukaryotic thermophile.</title>
        <authorList>
            <person name="Amlacher S."/>
            <person name="Sarges P."/>
            <person name="Flemming D."/>
            <person name="van Noort V."/>
            <person name="Kunze R."/>
            <person name="Devos D.P."/>
            <person name="Arumugam M."/>
            <person name="Bork P."/>
            <person name="Hurt E."/>
        </authorList>
    </citation>
    <scope>NUCLEOTIDE SEQUENCE [LARGE SCALE GENOMIC DNA]</scope>
    <source>
        <strain evidence="5">DSM 1495 / CBS 144.50 / IMI 039719</strain>
    </source>
</reference>
<feature type="compositionally biased region" description="Low complexity" evidence="2">
    <location>
        <begin position="430"/>
        <end position="442"/>
    </location>
</feature>
<keyword evidence="3" id="KW-1133">Transmembrane helix</keyword>
<evidence type="ECO:0000313" key="5">
    <source>
        <dbReference type="Proteomes" id="UP000008066"/>
    </source>
</evidence>
<sequence length="562" mass="61180">MPSGRFSRRSPNLDLPPLILDYSPAPPPEEGPPLSRNAIRDPAYLPAQIGGIVGAYAFSLLLVACLLLALSKSRREHLRNRDNPPENPVIAFNPFPQPFLLQSEEEYQRELEKFQTEQAQLELLEQQIEQSKKLTLQTDLPRNFSFPSNVPPLSPSKSGFLHPPLSPTRSLVTSTSPTSTILAAGIDLSVDQSVVHRDRAMAQQQLEEMYKHVLEFEQAKLEGREYTVPIPTPAKTKKEKNKPSSLNLSRDEKGHSRGSSILSFLKSPRKNKTSMGSLNISSPIMTPMSGTFPRHEEQEMNPMPPRHYYAPPAFPTVPAEPPRRPSAAGASSAAASQHIPTPDDSPVSDQSIDARLEAANIQARESRETRETQDAHPLRRATPGLAAEHSREQSVASTPADHEPVSAVSERSTTGLLAASVSPTWSADLPASAPPSSNASNNGDSRAEGSKSSSKPTAVREGGMLPLRAYEPSAASPTAPSYATKQTVFTRTGPLSPGLLSGVPRTPWTGAPVPYTPYQPFSPVVPITPTVVTRADRKRMKKLEPKTPTVEMVKSQEEIWGC</sequence>
<keyword evidence="3" id="KW-0472">Membrane</keyword>
<keyword evidence="5" id="KW-1185">Reference proteome</keyword>
<dbReference type="KEGG" id="cthr:CTHT_0041160"/>
<dbReference type="OMA" id="EDMYKHV"/>
<keyword evidence="3" id="KW-0812">Transmembrane</keyword>
<protein>
    <submittedName>
        <fullName evidence="4">Uncharacterized protein</fullName>
    </submittedName>
</protein>
<dbReference type="eggNOG" id="ENOG502SIUZ">
    <property type="taxonomic scope" value="Eukaryota"/>
</dbReference>
<dbReference type="AlphaFoldDB" id="G0SA65"/>
<feature type="region of interest" description="Disordered" evidence="2">
    <location>
        <begin position="426"/>
        <end position="461"/>
    </location>
</feature>
<name>G0SA65_CHATD</name>
<feature type="region of interest" description="Disordered" evidence="2">
    <location>
        <begin position="227"/>
        <end position="349"/>
    </location>
</feature>
<dbReference type="EMBL" id="GL988043">
    <property type="protein sequence ID" value="EGS19637.1"/>
    <property type="molecule type" value="Genomic_DNA"/>
</dbReference>